<accession>A0A182T5B4</accession>
<evidence type="ECO:0000313" key="3">
    <source>
        <dbReference type="Proteomes" id="UP000075901"/>
    </source>
</evidence>
<organism evidence="2 3">
    <name type="scientific">Anopheles maculatus</name>
    <dbReference type="NCBI Taxonomy" id="74869"/>
    <lineage>
        <taxon>Eukaryota</taxon>
        <taxon>Metazoa</taxon>
        <taxon>Ecdysozoa</taxon>
        <taxon>Arthropoda</taxon>
        <taxon>Hexapoda</taxon>
        <taxon>Insecta</taxon>
        <taxon>Pterygota</taxon>
        <taxon>Neoptera</taxon>
        <taxon>Endopterygota</taxon>
        <taxon>Diptera</taxon>
        <taxon>Nematocera</taxon>
        <taxon>Culicoidea</taxon>
        <taxon>Culicidae</taxon>
        <taxon>Anophelinae</taxon>
        <taxon>Anopheles</taxon>
        <taxon>Anopheles maculatus group</taxon>
    </lineage>
</organism>
<name>A0A182T5B4_9DIPT</name>
<dbReference type="VEuPathDB" id="VectorBase:AMAM019918"/>
<keyword evidence="1" id="KW-0472">Membrane</keyword>
<dbReference type="Proteomes" id="UP000075901">
    <property type="component" value="Unassembled WGS sequence"/>
</dbReference>
<reference evidence="2" key="2">
    <citation type="submission" date="2020-05" db="UniProtKB">
        <authorList>
            <consortium name="EnsemblMetazoa"/>
        </authorList>
    </citation>
    <scope>IDENTIFICATION</scope>
    <source>
        <strain evidence="2">maculatus3</strain>
    </source>
</reference>
<keyword evidence="1" id="KW-1133">Transmembrane helix</keyword>
<evidence type="ECO:0000313" key="2">
    <source>
        <dbReference type="EnsemblMetazoa" id="AMAM019918-PA"/>
    </source>
</evidence>
<proteinExistence type="predicted"/>
<protein>
    <submittedName>
        <fullName evidence="2">Uncharacterized protein</fullName>
    </submittedName>
</protein>
<keyword evidence="1" id="KW-0812">Transmembrane</keyword>
<sequence>MVGMVCASAIDTIRRDVLVGRMRMTCWWGGTTSFTTASFVSHVRSLYVVTAMCLAALKRPAIVRLLSRLIMFYRVMAGAPCLAFVYYPTSSDKAMMNEQQTNDRCGETKEETKLELELESEMG</sequence>
<feature type="transmembrane region" description="Helical" evidence="1">
    <location>
        <begin position="69"/>
        <end position="87"/>
    </location>
</feature>
<dbReference type="AlphaFoldDB" id="A0A182T5B4"/>
<reference evidence="3" key="1">
    <citation type="submission" date="2013-09" db="EMBL/GenBank/DDBJ databases">
        <title>The Genome Sequence of Anopheles maculatus species B.</title>
        <authorList>
            <consortium name="The Broad Institute Genomics Platform"/>
            <person name="Neafsey D.E."/>
            <person name="Besansky N."/>
            <person name="Howell P."/>
            <person name="Walton C."/>
            <person name="Young S.K."/>
            <person name="Zeng Q."/>
            <person name="Gargeya S."/>
            <person name="Fitzgerald M."/>
            <person name="Haas B."/>
            <person name="Abouelleil A."/>
            <person name="Allen A.W."/>
            <person name="Alvarado L."/>
            <person name="Arachchi H.M."/>
            <person name="Berlin A.M."/>
            <person name="Chapman S.B."/>
            <person name="Gainer-Dewar J."/>
            <person name="Goldberg J."/>
            <person name="Griggs A."/>
            <person name="Gujja S."/>
            <person name="Hansen M."/>
            <person name="Howarth C."/>
            <person name="Imamovic A."/>
            <person name="Ireland A."/>
            <person name="Larimer J."/>
            <person name="McCowan C."/>
            <person name="Murphy C."/>
            <person name="Pearson M."/>
            <person name="Poon T.W."/>
            <person name="Priest M."/>
            <person name="Roberts A."/>
            <person name="Saif S."/>
            <person name="Shea T."/>
            <person name="Sisk P."/>
            <person name="Sykes S."/>
            <person name="Wortman J."/>
            <person name="Nusbaum C."/>
            <person name="Birren B."/>
        </authorList>
    </citation>
    <scope>NUCLEOTIDE SEQUENCE [LARGE SCALE GENOMIC DNA]</scope>
    <source>
        <strain evidence="3">maculatus3</strain>
    </source>
</reference>
<keyword evidence="3" id="KW-1185">Reference proteome</keyword>
<evidence type="ECO:0000256" key="1">
    <source>
        <dbReference type="SAM" id="Phobius"/>
    </source>
</evidence>
<dbReference type="EnsemblMetazoa" id="AMAM019918-RA">
    <property type="protein sequence ID" value="AMAM019918-PA"/>
    <property type="gene ID" value="AMAM019918"/>
</dbReference>